<dbReference type="InterPro" id="IPR001296">
    <property type="entry name" value="Glyco_trans_1"/>
</dbReference>
<gene>
    <name evidence="4" type="ORF">HDF14_003284</name>
</gene>
<dbReference type="GO" id="GO:0016757">
    <property type="term" value="F:glycosyltransferase activity"/>
    <property type="evidence" value="ECO:0007669"/>
    <property type="project" value="InterPro"/>
</dbReference>
<feature type="domain" description="Glycosyltransferase subfamily 4-like N-terminal" evidence="3">
    <location>
        <begin position="22"/>
        <end position="190"/>
    </location>
</feature>
<keyword evidence="5" id="KW-1185">Reference proteome</keyword>
<dbReference type="Proteomes" id="UP000535182">
    <property type="component" value="Unassembled WGS sequence"/>
</dbReference>
<accession>A0A9X0U6C4</accession>
<evidence type="ECO:0000256" key="1">
    <source>
        <dbReference type="ARBA" id="ARBA00022679"/>
    </source>
</evidence>
<name>A0A9X0U6C4_9BACT</name>
<dbReference type="GO" id="GO:0009103">
    <property type="term" value="P:lipopolysaccharide biosynthetic process"/>
    <property type="evidence" value="ECO:0007669"/>
    <property type="project" value="TreeGrafter"/>
</dbReference>
<dbReference type="Pfam" id="PF00534">
    <property type="entry name" value="Glycos_transf_1"/>
    <property type="match status" value="1"/>
</dbReference>
<protein>
    <submittedName>
        <fullName evidence="4">Glycosyltransferase involved in cell wall biosynthesis</fullName>
    </submittedName>
</protein>
<dbReference type="AlphaFoldDB" id="A0A9X0U6C4"/>
<sequence>MNEDTRQPTVFMMDLWATVPYYTAYLSKALLTKSVNVTVGSISYYLDPKCFSSRGIKLDPGLMDAVGRFRLPRLPRRVLKLLESLLNLAALSVRFVISPPDIVHVQFLSMLTQRMPFDLWFVLLCQRRGSKIVLTVHDLLPHNTGQSHKRIFHHLYQMVDRIICHSDTVRERLTEEFAVPVEKVSVIAHGPFFYDLPVTPEQILQSFALDPRKLLVLWQGIISPYKGIDLLLEAWQHVEATTEQPHLLIAGTGSPQLLEQIREQIRRLNLQRVELHPRFISAEELVALYRAADIVVYPYRAITTSGALATGLALCKTIVASDLPVFRELLTDKENALLVDPQDSLALANALTDLSKDAPLRAQLAENVRSMNFGEESWLSIATKTIECYTFVQRPQL</sequence>
<comment type="caution">
    <text evidence="4">The sequence shown here is derived from an EMBL/GenBank/DDBJ whole genome shotgun (WGS) entry which is preliminary data.</text>
</comment>
<evidence type="ECO:0000313" key="5">
    <source>
        <dbReference type="Proteomes" id="UP000535182"/>
    </source>
</evidence>
<dbReference type="CDD" id="cd03801">
    <property type="entry name" value="GT4_PimA-like"/>
    <property type="match status" value="1"/>
</dbReference>
<dbReference type="Gene3D" id="3.40.50.2000">
    <property type="entry name" value="Glycogen Phosphorylase B"/>
    <property type="match status" value="2"/>
</dbReference>
<feature type="domain" description="Glycosyl transferase family 1" evidence="2">
    <location>
        <begin position="204"/>
        <end position="370"/>
    </location>
</feature>
<dbReference type="InterPro" id="IPR028098">
    <property type="entry name" value="Glyco_trans_4-like_N"/>
</dbReference>
<evidence type="ECO:0000259" key="2">
    <source>
        <dbReference type="Pfam" id="PF00534"/>
    </source>
</evidence>
<dbReference type="Pfam" id="PF13439">
    <property type="entry name" value="Glyco_transf_4"/>
    <property type="match status" value="1"/>
</dbReference>
<evidence type="ECO:0000313" key="4">
    <source>
        <dbReference type="EMBL" id="MBB5329662.1"/>
    </source>
</evidence>
<dbReference type="SUPFAM" id="SSF53756">
    <property type="entry name" value="UDP-Glycosyltransferase/glycogen phosphorylase"/>
    <property type="match status" value="1"/>
</dbReference>
<reference evidence="4 5" key="1">
    <citation type="submission" date="2020-08" db="EMBL/GenBank/DDBJ databases">
        <title>Genomic Encyclopedia of Type Strains, Phase IV (KMG-V): Genome sequencing to study the core and pangenomes of soil and plant-associated prokaryotes.</title>
        <authorList>
            <person name="Whitman W."/>
        </authorList>
    </citation>
    <scope>NUCLEOTIDE SEQUENCE [LARGE SCALE GENOMIC DNA]</scope>
    <source>
        <strain evidence="4 5">X5P2</strain>
    </source>
</reference>
<dbReference type="PANTHER" id="PTHR46401">
    <property type="entry name" value="GLYCOSYLTRANSFERASE WBBK-RELATED"/>
    <property type="match status" value="1"/>
</dbReference>
<dbReference type="EMBL" id="JACHEB010000007">
    <property type="protein sequence ID" value="MBB5329662.1"/>
    <property type="molecule type" value="Genomic_DNA"/>
</dbReference>
<dbReference type="PANTHER" id="PTHR46401:SF2">
    <property type="entry name" value="GLYCOSYLTRANSFERASE WBBK-RELATED"/>
    <property type="match status" value="1"/>
</dbReference>
<dbReference type="RefSeq" id="WP_183978341.1">
    <property type="nucleotide sequence ID" value="NZ_JACHEB010000007.1"/>
</dbReference>
<proteinExistence type="predicted"/>
<evidence type="ECO:0000259" key="3">
    <source>
        <dbReference type="Pfam" id="PF13439"/>
    </source>
</evidence>
<keyword evidence="1" id="KW-0808">Transferase</keyword>
<organism evidence="4 5">
    <name type="scientific">Tunturiibacter gelidiferens</name>
    <dbReference type="NCBI Taxonomy" id="3069689"/>
    <lineage>
        <taxon>Bacteria</taxon>
        <taxon>Pseudomonadati</taxon>
        <taxon>Acidobacteriota</taxon>
        <taxon>Terriglobia</taxon>
        <taxon>Terriglobales</taxon>
        <taxon>Acidobacteriaceae</taxon>
        <taxon>Tunturiibacter</taxon>
    </lineage>
</organism>